<evidence type="ECO:0000259" key="5">
    <source>
        <dbReference type="PROSITE" id="PS51760"/>
    </source>
</evidence>
<keyword evidence="6" id="KW-0326">Glycosidase</keyword>
<dbReference type="SMART" id="SM00633">
    <property type="entry name" value="Glyco_10"/>
    <property type="match status" value="1"/>
</dbReference>
<keyword evidence="3" id="KW-0119">Carbohydrate metabolism</keyword>
<evidence type="ECO:0000313" key="6">
    <source>
        <dbReference type="EMBL" id="OAY81167.1"/>
    </source>
</evidence>
<dbReference type="GO" id="GO:0031176">
    <property type="term" value="F:endo-1,4-beta-xylanase activity"/>
    <property type="evidence" value="ECO:0007669"/>
    <property type="project" value="UniProtKB-ARBA"/>
</dbReference>
<evidence type="ECO:0000256" key="2">
    <source>
        <dbReference type="ARBA" id="ARBA00022801"/>
    </source>
</evidence>
<reference evidence="6 7" key="1">
    <citation type="journal article" date="2016" name="DNA Res.">
        <title>The draft genome of MD-2 pineapple using hybrid error correction of long reads.</title>
        <authorList>
            <person name="Redwan R.M."/>
            <person name="Saidin A."/>
            <person name="Kumar S.V."/>
        </authorList>
    </citation>
    <scope>NUCLEOTIDE SEQUENCE [LARGE SCALE GENOMIC DNA]</scope>
    <source>
        <strain evidence="7">cv. MD2</strain>
        <tissue evidence="6">Leaf</tissue>
    </source>
</reference>
<keyword evidence="4" id="KW-0624">Polysaccharide degradation</keyword>
<gene>
    <name evidence="6" type="ORF">ACMD2_23646</name>
</gene>
<keyword evidence="2 6" id="KW-0378">Hydrolase</keyword>
<organism evidence="6 7">
    <name type="scientific">Ananas comosus</name>
    <name type="common">Pineapple</name>
    <name type="synonym">Ananas ananas</name>
    <dbReference type="NCBI Taxonomy" id="4615"/>
    <lineage>
        <taxon>Eukaryota</taxon>
        <taxon>Viridiplantae</taxon>
        <taxon>Streptophyta</taxon>
        <taxon>Embryophyta</taxon>
        <taxon>Tracheophyta</taxon>
        <taxon>Spermatophyta</taxon>
        <taxon>Magnoliopsida</taxon>
        <taxon>Liliopsida</taxon>
        <taxon>Poales</taxon>
        <taxon>Bromeliaceae</taxon>
        <taxon>Bromelioideae</taxon>
        <taxon>Ananas</taxon>
    </lineage>
</organism>
<evidence type="ECO:0000256" key="4">
    <source>
        <dbReference type="ARBA" id="ARBA00023326"/>
    </source>
</evidence>
<dbReference type="Pfam" id="PF00331">
    <property type="entry name" value="Glyco_hydro_10"/>
    <property type="match status" value="1"/>
</dbReference>
<dbReference type="InterPro" id="IPR017853">
    <property type="entry name" value="GH"/>
</dbReference>
<dbReference type="EMBL" id="LSRQ01000720">
    <property type="protein sequence ID" value="OAY81167.1"/>
    <property type="molecule type" value="Genomic_DNA"/>
</dbReference>
<dbReference type="InterPro" id="IPR044846">
    <property type="entry name" value="GH10"/>
</dbReference>
<accession>A0A199VVA2</accession>
<dbReference type="PANTHER" id="PTHR31490">
    <property type="entry name" value="GLYCOSYL HYDROLASE"/>
    <property type="match status" value="1"/>
</dbReference>
<evidence type="ECO:0000256" key="3">
    <source>
        <dbReference type="ARBA" id="ARBA00023277"/>
    </source>
</evidence>
<dbReference type="AlphaFoldDB" id="A0A199VVA2"/>
<evidence type="ECO:0000313" key="7">
    <source>
        <dbReference type="Proteomes" id="UP000092600"/>
    </source>
</evidence>
<dbReference type="InterPro" id="IPR001000">
    <property type="entry name" value="GH10_dom"/>
</dbReference>
<keyword evidence="6" id="KW-0858">Xylan degradation</keyword>
<dbReference type="SUPFAM" id="SSF51445">
    <property type="entry name" value="(Trans)glycosidases"/>
    <property type="match status" value="1"/>
</dbReference>
<sequence>MRISITSASLQPFSVEQWGMHQQQIVRTKRKRAVTIHVADSQGNRLTGASVLVQQISKDFPLGSAIANTILGNSVYQVFAADCMCIFLLFLYKGEFAHWDVNNEMLHFNFYEQRLGPNASLDFFNTAQLADPLATLFMNEFNVIETCEDIFSSVDSYVSRLKDLKAGGALLEGIGLEGHFSKPNIPLMRATLDKLATLGLPIWFTEVDINNHYDQQAQALYLDEVLREAFSHPSVNGIMLWTALHRNGCYQMCLTDWNLQNLPAGDAVDKLLSEWETKQVGGMTDEHGSFSFAGFLGEYSVHVTYGNRSTEATLSLPQGDETRHLNVQV</sequence>
<dbReference type="STRING" id="4615.A0A199VVA2"/>
<dbReference type="GO" id="GO:0045493">
    <property type="term" value="P:xylan catabolic process"/>
    <property type="evidence" value="ECO:0007669"/>
    <property type="project" value="UniProtKB-KW"/>
</dbReference>
<dbReference type="Proteomes" id="UP000092600">
    <property type="component" value="Unassembled WGS sequence"/>
</dbReference>
<proteinExistence type="inferred from homology"/>
<name>A0A199VVA2_ANACO</name>
<protein>
    <submittedName>
        <fullName evidence="6">Endo-1,4-beta-xylanase Z</fullName>
    </submittedName>
</protein>
<comment type="similarity">
    <text evidence="1">Belongs to the glycosyl hydrolase 10 (cellulase F) family.</text>
</comment>
<feature type="domain" description="GH10" evidence="5">
    <location>
        <begin position="1"/>
        <end position="271"/>
    </location>
</feature>
<dbReference type="PROSITE" id="PS51760">
    <property type="entry name" value="GH10_2"/>
    <property type="match status" value="1"/>
</dbReference>
<dbReference type="PANTHER" id="PTHR31490:SF3">
    <property type="entry name" value="GLYCOSYL HYDROLASE FAMILY 10 PROTEIN"/>
    <property type="match status" value="1"/>
</dbReference>
<evidence type="ECO:0000256" key="1">
    <source>
        <dbReference type="ARBA" id="ARBA00007495"/>
    </source>
</evidence>
<comment type="caution">
    <text evidence="6">The sequence shown here is derived from an EMBL/GenBank/DDBJ whole genome shotgun (WGS) entry which is preliminary data.</text>
</comment>
<dbReference type="Gene3D" id="3.20.20.80">
    <property type="entry name" value="Glycosidases"/>
    <property type="match status" value="1"/>
</dbReference>